<keyword evidence="5" id="KW-1185">Reference proteome</keyword>
<sequence length="229" mass="24856">MKVMTITTLLVGVTTTLAQLLTFDNFPLNLSLSIGESYTLNWGGGFEYVNISLFKWSYFNGAALLVTNLTTDSLAFNSDFSVVWILDASLQQGVYDLVISSPDYNPNESAYFSTLAAVQSHNSSATSAACSSPSSSPTHSSQPSPSSLSSAVKVGIGLGIPLAVAILSVFGLLFRRERIKRLAAEAAISRQHYPLTEDRIPSSTQQRPKVLTPELQAVDIRHELQEHEK</sequence>
<accession>A0A2J6QZN2</accession>
<reference evidence="4 5" key="1">
    <citation type="submission" date="2016-04" db="EMBL/GenBank/DDBJ databases">
        <title>A degradative enzymes factory behind the ericoid mycorrhizal symbiosis.</title>
        <authorList>
            <consortium name="DOE Joint Genome Institute"/>
            <person name="Martino E."/>
            <person name="Morin E."/>
            <person name="Grelet G."/>
            <person name="Kuo A."/>
            <person name="Kohler A."/>
            <person name="Daghino S."/>
            <person name="Barry K."/>
            <person name="Choi C."/>
            <person name="Cichocki N."/>
            <person name="Clum A."/>
            <person name="Copeland A."/>
            <person name="Hainaut M."/>
            <person name="Haridas S."/>
            <person name="Labutti K."/>
            <person name="Lindquist E."/>
            <person name="Lipzen A."/>
            <person name="Khouja H.-R."/>
            <person name="Murat C."/>
            <person name="Ohm R."/>
            <person name="Olson A."/>
            <person name="Spatafora J."/>
            <person name="Veneault-Fourrey C."/>
            <person name="Henrissat B."/>
            <person name="Grigoriev I."/>
            <person name="Martin F."/>
            <person name="Perotto S."/>
        </authorList>
    </citation>
    <scope>NUCLEOTIDE SEQUENCE [LARGE SCALE GENOMIC DNA]</scope>
    <source>
        <strain evidence="4 5">F</strain>
    </source>
</reference>
<keyword evidence="2" id="KW-0812">Transmembrane</keyword>
<dbReference type="AlphaFoldDB" id="A0A2J6QZN2"/>
<feature type="region of interest" description="Disordered" evidence="1">
    <location>
        <begin position="127"/>
        <end position="146"/>
    </location>
</feature>
<keyword evidence="2" id="KW-1133">Transmembrane helix</keyword>
<dbReference type="EMBL" id="KZ613961">
    <property type="protein sequence ID" value="PMD31736.1"/>
    <property type="molecule type" value="Genomic_DNA"/>
</dbReference>
<keyword evidence="2" id="KW-0472">Membrane</keyword>
<dbReference type="Proteomes" id="UP000235786">
    <property type="component" value="Unassembled WGS sequence"/>
</dbReference>
<protein>
    <recommendedName>
        <fullName evidence="6">Mid2 domain-containing protein</fullName>
    </recommendedName>
</protein>
<evidence type="ECO:0008006" key="6">
    <source>
        <dbReference type="Google" id="ProtNLM"/>
    </source>
</evidence>
<keyword evidence="3" id="KW-0732">Signal</keyword>
<feature type="signal peptide" evidence="3">
    <location>
        <begin position="1"/>
        <end position="18"/>
    </location>
</feature>
<evidence type="ECO:0000256" key="1">
    <source>
        <dbReference type="SAM" id="MobiDB-lite"/>
    </source>
</evidence>
<evidence type="ECO:0000313" key="5">
    <source>
        <dbReference type="Proteomes" id="UP000235786"/>
    </source>
</evidence>
<feature type="transmembrane region" description="Helical" evidence="2">
    <location>
        <begin position="154"/>
        <end position="174"/>
    </location>
</feature>
<evidence type="ECO:0000256" key="3">
    <source>
        <dbReference type="SAM" id="SignalP"/>
    </source>
</evidence>
<organism evidence="4 5">
    <name type="scientific">Hyaloscypha variabilis (strain UAMH 11265 / GT02V1 / F)</name>
    <name type="common">Meliniomyces variabilis</name>
    <dbReference type="NCBI Taxonomy" id="1149755"/>
    <lineage>
        <taxon>Eukaryota</taxon>
        <taxon>Fungi</taxon>
        <taxon>Dikarya</taxon>
        <taxon>Ascomycota</taxon>
        <taxon>Pezizomycotina</taxon>
        <taxon>Leotiomycetes</taxon>
        <taxon>Helotiales</taxon>
        <taxon>Hyaloscyphaceae</taxon>
        <taxon>Hyaloscypha</taxon>
        <taxon>Hyaloscypha variabilis</taxon>
    </lineage>
</organism>
<gene>
    <name evidence="4" type="ORF">L207DRAFT_536707</name>
</gene>
<evidence type="ECO:0000256" key="2">
    <source>
        <dbReference type="SAM" id="Phobius"/>
    </source>
</evidence>
<name>A0A2J6QZN2_HYAVF</name>
<feature type="chain" id="PRO_5014390274" description="Mid2 domain-containing protein" evidence="3">
    <location>
        <begin position="19"/>
        <end position="229"/>
    </location>
</feature>
<proteinExistence type="predicted"/>
<evidence type="ECO:0000313" key="4">
    <source>
        <dbReference type="EMBL" id="PMD31736.1"/>
    </source>
</evidence>